<gene>
    <name evidence="1" type="ORF">BO79DRAFT_146705</name>
</gene>
<keyword evidence="1" id="KW-0489">Methyltransferase</keyword>
<organism evidence="1 2">
    <name type="scientific">Aspergillus costaricaensis CBS 115574</name>
    <dbReference type="NCBI Taxonomy" id="1448317"/>
    <lineage>
        <taxon>Eukaryota</taxon>
        <taxon>Fungi</taxon>
        <taxon>Dikarya</taxon>
        <taxon>Ascomycota</taxon>
        <taxon>Pezizomycotina</taxon>
        <taxon>Eurotiomycetes</taxon>
        <taxon>Eurotiomycetidae</taxon>
        <taxon>Eurotiales</taxon>
        <taxon>Aspergillaceae</taxon>
        <taxon>Aspergillus</taxon>
        <taxon>Aspergillus subgen. Circumdati</taxon>
    </lineage>
</organism>
<dbReference type="EMBL" id="KZ824548">
    <property type="protein sequence ID" value="RAK89089.1"/>
    <property type="molecule type" value="Genomic_DNA"/>
</dbReference>
<reference evidence="1" key="1">
    <citation type="submission" date="2018-02" db="EMBL/GenBank/DDBJ databases">
        <title>The genomes of Aspergillus section Nigri reveals drivers in fungal speciation.</title>
        <authorList>
            <consortium name="DOE Joint Genome Institute"/>
            <person name="Vesth T.C."/>
            <person name="Nybo J."/>
            <person name="Theobald S."/>
            <person name="Brandl J."/>
            <person name="Frisvad J.C."/>
            <person name="Nielsen K.F."/>
            <person name="Lyhne E.K."/>
            <person name="Kogle M.E."/>
            <person name="Kuo A."/>
            <person name="Riley R."/>
            <person name="Clum A."/>
            <person name="Nolan M."/>
            <person name="Lipzen A."/>
            <person name="Salamov A."/>
            <person name="Henrissat B."/>
            <person name="Wiebenga A."/>
            <person name="De vries R.P."/>
            <person name="Grigoriev I.V."/>
            <person name="Mortensen U.H."/>
            <person name="Andersen M.R."/>
            <person name="Baker S.E."/>
        </authorList>
    </citation>
    <scope>NUCLEOTIDE SEQUENCE</scope>
    <source>
        <strain evidence="1">CBS 115574</strain>
    </source>
</reference>
<protein>
    <submittedName>
        <fullName evidence="1">S-adenosyl-L-methionine-dependent methyltransferase</fullName>
    </submittedName>
</protein>
<keyword evidence="2" id="KW-1185">Reference proteome</keyword>
<dbReference type="Proteomes" id="UP000249748">
    <property type="component" value="Unassembled WGS sequence"/>
</dbReference>
<evidence type="ECO:0000313" key="2">
    <source>
        <dbReference type="Proteomes" id="UP000249748"/>
    </source>
</evidence>
<proteinExistence type="predicted"/>
<sequence length="393" mass="43985">MAKSTSSPNDVLGTLYAISANSFDAESDRIKALLAAYALVSRLETPWERIARMCMGEATLSASLKVVKDLQLFEKWHANGDEARSGDELAALVNCDRDLLGRILRHLATNHILIEPTAGVFKPTTFSLSLLQPVFGEWISYLFDVGIPVLHKTPEFLQKTGYKNPTDPRDVAFQYAKDYQGDMFDYFTSHPREGASFNHVMGGVMAHQAGWLEIIPAEHFMDGSDPSGPLVVDVGGNIGHDIEKFRQVYPETAHRLYLQDLPAVVKLAKCPDPVNIMAHDFFQPQQVLGSRIYYVHAVLHDWSDEPARQILKMIRNAMKPGYSRLLVHDHVMPEKDAHPHATAYDLTMMALLAGVERTETQWRDLLSSVGYRMVKVWRSPLAAQAIIEAAMAD</sequence>
<evidence type="ECO:0000313" key="1">
    <source>
        <dbReference type="EMBL" id="RAK89089.1"/>
    </source>
</evidence>
<keyword evidence="1" id="KW-0808">Transferase</keyword>
<accession>A0ACD1IG64</accession>
<name>A0ACD1IG64_9EURO</name>